<dbReference type="GO" id="GO:0008270">
    <property type="term" value="F:zinc ion binding"/>
    <property type="evidence" value="ECO:0007669"/>
    <property type="project" value="UniProtKB-KW"/>
</dbReference>
<evidence type="ECO:0008006" key="6">
    <source>
        <dbReference type="Google" id="ProtNLM"/>
    </source>
</evidence>
<evidence type="ECO:0000313" key="4">
    <source>
        <dbReference type="EMBL" id="OAJ39496.1"/>
    </source>
</evidence>
<reference evidence="4 5" key="1">
    <citation type="submission" date="2006-10" db="EMBL/GenBank/DDBJ databases">
        <title>The Genome Sequence of Batrachochytrium dendrobatidis JEL423.</title>
        <authorList>
            <consortium name="The Broad Institute Genome Sequencing Platform"/>
            <person name="Birren B."/>
            <person name="Lander E."/>
            <person name="Galagan J."/>
            <person name="Cuomo C."/>
            <person name="Devon K."/>
            <person name="Jaffe D."/>
            <person name="Butler J."/>
            <person name="Alvarez P."/>
            <person name="Gnerre S."/>
            <person name="Grabherr M."/>
            <person name="Kleber M."/>
            <person name="Mauceli E."/>
            <person name="Brockman W."/>
            <person name="Young S."/>
            <person name="LaButti K."/>
            <person name="Sykes S."/>
            <person name="DeCaprio D."/>
            <person name="Crawford M."/>
            <person name="Koehrsen M."/>
            <person name="Engels R."/>
            <person name="Montgomery P."/>
            <person name="Pearson M."/>
            <person name="Howarth C."/>
            <person name="Larson L."/>
            <person name="White J."/>
            <person name="O'Leary S."/>
            <person name="Kodira C."/>
            <person name="Zeng Q."/>
            <person name="Yandava C."/>
            <person name="Alvarado L."/>
            <person name="Longcore J."/>
            <person name="James T."/>
        </authorList>
    </citation>
    <scope>NUCLEOTIDE SEQUENCE [LARGE SCALE GENOMIC DNA]</scope>
    <source>
        <strain evidence="4 5">JEL423</strain>
    </source>
</reference>
<name>A0A177WI91_BATDL</name>
<accession>A0A177WI91</accession>
<dbReference type="VEuPathDB" id="FungiDB:BDEG_23335"/>
<keyword evidence="2" id="KW-0863">Zinc-finger</keyword>
<protein>
    <recommendedName>
        <fullName evidence="6">ZZ-type domain-containing protein</fullName>
    </recommendedName>
</protein>
<dbReference type="EMBL" id="DS022303">
    <property type="protein sequence ID" value="OAJ39496.1"/>
    <property type="molecule type" value="Genomic_DNA"/>
</dbReference>
<evidence type="ECO:0000313" key="5">
    <source>
        <dbReference type="Proteomes" id="UP000077115"/>
    </source>
</evidence>
<proteinExistence type="predicted"/>
<dbReference type="Gene3D" id="3.30.60.90">
    <property type="match status" value="1"/>
</dbReference>
<keyword evidence="3" id="KW-0862">Zinc</keyword>
<dbReference type="SUPFAM" id="SSF57850">
    <property type="entry name" value="RING/U-box"/>
    <property type="match status" value="1"/>
</dbReference>
<sequence length="340" mass="39036">MVRYLCDNCGRKQAATAQLPEAVYLVPYISSMTWSKLRMRQDRAKSMANLYKYHVIPENHRWNKTHWGYRCELCAWLITGIRYQCMECPSWGSFCRDCWTDHDSNHALFIVNRPINNLAIEPLAMLRVTMVDKTHYEINALEGISIQSADTVTVQSMSLIEVLMVYQALVLGIDQLDQTPACWPHIANAIANIYESMAEYFSKRDQPATRGVSFIDYAQRHFDGHITADLYQPESLSFHSSKRLSLTATLLSKMFTASLQTQTLDKACFYINLGNRTVFILRTIIEPTEFYRIELADVDGKPFRTPRVRMAFMQAIGKEVRSFSGAFGHQIINSIDAIEE</sequence>
<evidence type="ECO:0000256" key="1">
    <source>
        <dbReference type="ARBA" id="ARBA00022723"/>
    </source>
</evidence>
<evidence type="ECO:0000256" key="2">
    <source>
        <dbReference type="ARBA" id="ARBA00022771"/>
    </source>
</evidence>
<dbReference type="STRING" id="403673.A0A177WI91"/>
<reference evidence="4 5" key="2">
    <citation type="submission" date="2016-05" db="EMBL/GenBank/DDBJ databases">
        <title>Lineage-specific infection strategies underlie the spectrum of fungal disease in amphibians.</title>
        <authorList>
            <person name="Cuomo C.A."/>
            <person name="Farrer R.A."/>
            <person name="James T."/>
            <person name="Longcore J."/>
            <person name="Birren B."/>
        </authorList>
    </citation>
    <scope>NUCLEOTIDE SEQUENCE [LARGE SCALE GENOMIC DNA]</scope>
    <source>
        <strain evidence="4 5">JEL423</strain>
    </source>
</reference>
<dbReference type="InterPro" id="IPR043145">
    <property type="entry name" value="Znf_ZZ_sf"/>
</dbReference>
<organism evidence="4 5">
    <name type="scientific">Batrachochytrium dendrobatidis (strain JEL423)</name>
    <dbReference type="NCBI Taxonomy" id="403673"/>
    <lineage>
        <taxon>Eukaryota</taxon>
        <taxon>Fungi</taxon>
        <taxon>Fungi incertae sedis</taxon>
        <taxon>Chytridiomycota</taxon>
        <taxon>Chytridiomycota incertae sedis</taxon>
        <taxon>Chytridiomycetes</taxon>
        <taxon>Rhizophydiales</taxon>
        <taxon>Rhizophydiales incertae sedis</taxon>
        <taxon>Batrachochytrium</taxon>
    </lineage>
</organism>
<dbReference type="AlphaFoldDB" id="A0A177WI91"/>
<keyword evidence="1" id="KW-0479">Metal-binding</keyword>
<evidence type="ECO:0000256" key="3">
    <source>
        <dbReference type="ARBA" id="ARBA00022833"/>
    </source>
</evidence>
<dbReference type="Proteomes" id="UP000077115">
    <property type="component" value="Unassembled WGS sequence"/>
</dbReference>
<gene>
    <name evidence="4" type="ORF">BDEG_23335</name>
</gene>